<keyword evidence="1" id="KW-0134">Cell wall</keyword>
<keyword evidence="6" id="KW-0812">Transmembrane</keyword>
<dbReference type="PROSITE" id="PS50847">
    <property type="entry name" value="GRAM_POS_ANCHORING"/>
    <property type="match status" value="1"/>
</dbReference>
<dbReference type="OrthoDB" id="4195964at2"/>
<dbReference type="GeneID" id="95626768"/>
<feature type="compositionally biased region" description="Low complexity" evidence="5">
    <location>
        <begin position="233"/>
        <end position="265"/>
    </location>
</feature>
<gene>
    <name evidence="9" type="ORF">OEIGOIKO_08158</name>
</gene>
<dbReference type="Proteomes" id="UP000287830">
    <property type="component" value="Unassembled WGS sequence"/>
</dbReference>
<evidence type="ECO:0000256" key="6">
    <source>
        <dbReference type="SAM" id="Phobius"/>
    </source>
</evidence>
<sequence length="310" mass="32070">MNLRRTVASAAIAASVLPAAVLTATAAHATEPERPWHGLSSCHDVADAVGGYQQKTLKLVRTDVDSPVVRGGDWRSFRATVTNVSDKDVSPVRVSVAVYRESEREAPFVSEFIDFEYKSGRDGKWTPVDRNASSFVTGGALKAGASVTYDLRLRAAAELPWYLSSSTVDVSATFLDHFRMPDGRVEPCTAGADERKTLNVVEPAAEPTPGTPKPGTSPDGGAKPEPAKPRPTPTASRPTGSATPTAAPATPGAETSATAAAVPARNPSGTSGNLAETGSSDALPTVALIGGAAVVAGGAAVLITRRRRTD</sequence>
<evidence type="ECO:0000313" key="9">
    <source>
        <dbReference type="EMBL" id="GCD40300.1"/>
    </source>
</evidence>
<dbReference type="NCBIfam" id="NF041528">
    <property type="entry name" value="strep_LAETG"/>
    <property type="match status" value="1"/>
</dbReference>
<keyword evidence="3 7" id="KW-0732">Signal</keyword>
<evidence type="ECO:0000313" key="10">
    <source>
        <dbReference type="Proteomes" id="UP000287830"/>
    </source>
</evidence>
<dbReference type="EMBL" id="BHZC01000001">
    <property type="protein sequence ID" value="GCD40300.1"/>
    <property type="molecule type" value="Genomic_DNA"/>
</dbReference>
<name>A0A7U9Q3A1_9ACTN</name>
<keyword evidence="2" id="KW-0964">Secreted</keyword>
<evidence type="ECO:0000256" key="4">
    <source>
        <dbReference type="ARBA" id="ARBA00023088"/>
    </source>
</evidence>
<organism evidence="9 10">
    <name type="scientific">Streptomyces chrestomyceticus JCM 4735</name>
    <dbReference type="NCBI Taxonomy" id="1306181"/>
    <lineage>
        <taxon>Bacteria</taxon>
        <taxon>Bacillati</taxon>
        <taxon>Actinomycetota</taxon>
        <taxon>Actinomycetes</taxon>
        <taxon>Kitasatosporales</taxon>
        <taxon>Streptomycetaceae</taxon>
        <taxon>Streptomyces</taxon>
    </lineage>
</organism>
<dbReference type="AlphaFoldDB" id="A0A7U9Q3A1"/>
<reference evidence="9 10" key="1">
    <citation type="submission" date="2018-11" db="EMBL/GenBank/DDBJ databases">
        <title>Whole genome sequence of Streptomyces chrestomyceticus NBRC 13444(T).</title>
        <authorList>
            <person name="Komaki H."/>
            <person name="Tamura T."/>
        </authorList>
    </citation>
    <scope>NUCLEOTIDE SEQUENCE [LARGE SCALE GENOMIC DNA]</scope>
    <source>
        <strain evidence="9 10">NBRC 13444</strain>
    </source>
</reference>
<evidence type="ECO:0000256" key="2">
    <source>
        <dbReference type="ARBA" id="ARBA00022525"/>
    </source>
</evidence>
<evidence type="ECO:0000259" key="8">
    <source>
        <dbReference type="PROSITE" id="PS50847"/>
    </source>
</evidence>
<evidence type="ECO:0000256" key="5">
    <source>
        <dbReference type="SAM" id="MobiDB-lite"/>
    </source>
</evidence>
<feature type="transmembrane region" description="Helical" evidence="6">
    <location>
        <begin position="282"/>
        <end position="303"/>
    </location>
</feature>
<feature type="compositionally biased region" description="Polar residues" evidence="5">
    <location>
        <begin position="267"/>
        <end position="279"/>
    </location>
</feature>
<proteinExistence type="predicted"/>
<evidence type="ECO:0000256" key="1">
    <source>
        <dbReference type="ARBA" id="ARBA00022512"/>
    </source>
</evidence>
<evidence type="ECO:0000256" key="7">
    <source>
        <dbReference type="SAM" id="SignalP"/>
    </source>
</evidence>
<accession>A0A7U9Q3A1</accession>
<evidence type="ECO:0000256" key="3">
    <source>
        <dbReference type="ARBA" id="ARBA00022729"/>
    </source>
</evidence>
<keyword evidence="4" id="KW-0572">Peptidoglycan-anchor</keyword>
<dbReference type="RefSeq" id="WP_125049029.1">
    <property type="nucleotide sequence ID" value="NZ_BHZC01000001.1"/>
</dbReference>
<feature type="region of interest" description="Disordered" evidence="5">
    <location>
        <begin position="186"/>
        <end position="279"/>
    </location>
</feature>
<feature type="domain" description="Gram-positive cocci surface proteins LPxTG" evidence="8">
    <location>
        <begin position="274"/>
        <end position="310"/>
    </location>
</feature>
<feature type="signal peptide" evidence="7">
    <location>
        <begin position="1"/>
        <end position="29"/>
    </location>
</feature>
<protein>
    <recommendedName>
        <fullName evidence="8">Gram-positive cocci surface proteins LPxTG domain-containing protein</fullName>
    </recommendedName>
</protein>
<keyword evidence="6" id="KW-1133">Transmembrane helix</keyword>
<keyword evidence="6" id="KW-0472">Membrane</keyword>
<feature type="chain" id="PRO_5031160953" description="Gram-positive cocci surface proteins LPxTG domain-containing protein" evidence="7">
    <location>
        <begin position="30"/>
        <end position="310"/>
    </location>
</feature>
<dbReference type="InterPro" id="IPR019931">
    <property type="entry name" value="LPXTG_anchor"/>
</dbReference>
<comment type="caution">
    <text evidence="9">The sequence shown here is derived from an EMBL/GenBank/DDBJ whole genome shotgun (WGS) entry which is preliminary data.</text>
</comment>